<comment type="similarity">
    <text evidence="11">Belongs to the peptidase T1B family.</text>
</comment>
<evidence type="ECO:0000256" key="11">
    <source>
        <dbReference type="RuleBase" id="RU004203"/>
    </source>
</evidence>
<evidence type="ECO:0000256" key="2">
    <source>
        <dbReference type="ARBA" id="ARBA00002000"/>
    </source>
</evidence>
<dbReference type="PRINTS" id="PR00141">
    <property type="entry name" value="PROTEASOME"/>
</dbReference>
<keyword evidence="5" id="KW-0888">Threonine protease</keyword>
<evidence type="ECO:0000256" key="4">
    <source>
        <dbReference type="ARBA" id="ARBA00022670"/>
    </source>
</evidence>
<comment type="subcellular location">
    <subcellularLocation>
        <location evidence="11">Cytoplasm</location>
    </subcellularLocation>
    <subcellularLocation>
        <location evidence="11">Nucleus</location>
    </subcellularLocation>
</comment>
<dbReference type="GO" id="GO:0019774">
    <property type="term" value="C:proteasome core complex, beta-subunit complex"/>
    <property type="evidence" value="ECO:0007669"/>
    <property type="project" value="UniProtKB-ARBA"/>
</dbReference>
<dbReference type="InterPro" id="IPR023333">
    <property type="entry name" value="Proteasome_suB-type"/>
</dbReference>
<dbReference type="CDD" id="cd03762">
    <property type="entry name" value="proteasome_beta_type_6"/>
    <property type="match status" value="1"/>
</dbReference>
<dbReference type="Pfam" id="PF00227">
    <property type="entry name" value="Proteasome"/>
    <property type="match status" value="1"/>
</dbReference>
<evidence type="ECO:0000313" key="12">
    <source>
        <dbReference type="EMBL" id="GAQ79311.1"/>
    </source>
</evidence>
<dbReference type="OMA" id="TFIYGYC"/>
<dbReference type="GO" id="GO:0005737">
    <property type="term" value="C:cytoplasm"/>
    <property type="evidence" value="ECO:0000318"/>
    <property type="project" value="GO_Central"/>
</dbReference>
<dbReference type="FunFam" id="3.60.20.10:FF:000010">
    <property type="entry name" value="Proteasome subunit beta type-1"/>
    <property type="match status" value="1"/>
</dbReference>
<evidence type="ECO:0000256" key="1">
    <source>
        <dbReference type="ARBA" id="ARBA00001198"/>
    </source>
</evidence>
<dbReference type="AlphaFoldDB" id="A0A1Y1HQP5"/>
<evidence type="ECO:0000256" key="7">
    <source>
        <dbReference type="ARBA" id="ARBA00022942"/>
    </source>
</evidence>
<keyword evidence="13" id="KW-1185">Reference proteome</keyword>
<keyword evidence="6" id="KW-0378">Hydrolase</keyword>
<gene>
    <name evidence="12" type="ORF">KFL_000280160</name>
</gene>
<keyword evidence="9 11" id="KW-0539">Nucleus</keyword>
<dbReference type="OrthoDB" id="7854943at2759"/>
<evidence type="ECO:0000256" key="6">
    <source>
        <dbReference type="ARBA" id="ARBA00022801"/>
    </source>
</evidence>
<dbReference type="SUPFAM" id="SSF56235">
    <property type="entry name" value="N-terminal nucleophile aminohydrolases (Ntn hydrolases)"/>
    <property type="match status" value="1"/>
</dbReference>
<protein>
    <recommendedName>
        <fullName evidence="11">Proteasome subunit beta</fullName>
    </recommendedName>
</protein>
<comment type="subunit">
    <text evidence="11">Component of the proteasome complex.</text>
</comment>
<dbReference type="EMBL" id="DF236977">
    <property type="protein sequence ID" value="GAQ79311.1"/>
    <property type="molecule type" value="Genomic_DNA"/>
</dbReference>
<dbReference type="Proteomes" id="UP000054558">
    <property type="component" value="Unassembled WGS sequence"/>
</dbReference>
<dbReference type="Gene3D" id="3.60.20.10">
    <property type="entry name" value="Glutamine Phosphoribosylpyrophosphate, subunit 1, domain 1"/>
    <property type="match status" value="1"/>
</dbReference>
<organism evidence="12 13">
    <name type="scientific">Klebsormidium nitens</name>
    <name type="common">Green alga</name>
    <name type="synonym">Ulothrix nitens</name>
    <dbReference type="NCBI Taxonomy" id="105231"/>
    <lineage>
        <taxon>Eukaryota</taxon>
        <taxon>Viridiplantae</taxon>
        <taxon>Streptophyta</taxon>
        <taxon>Klebsormidiophyceae</taxon>
        <taxon>Klebsormidiales</taxon>
        <taxon>Klebsormidiaceae</taxon>
        <taxon>Klebsormidium</taxon>
    </lineage>
</organism>
<name>A0A1Y1HQP5_KLENI</name>
<evidence type="ECO:0000256" key="8">
    <source>
        <dbReference type="ARBA" id="ARBA00023145"/>
    </source>
</evidence>
<evidence type="ECO:0000256" key="5">
    <source>
        <dbReference type="ARBA" id="ARBA00022698"/>
    </source>
</evidence>
<reference evidence="12 13" key="1">
    <citation type="journal article" date="2014" name="Nat. Commun.">
        <title>Klebsormidium flaccidum genome reveals primary factors for plant terrestrial adaptation.</title>
        <authorList>
            <person name="Hori K."/>
            <person name="Maruyama F."/>
            <person name="Fujisawa T."/>
            <person name="Togashi T."/>
            <person name="Yamamoto N."/>
            <person name="Seo M."/>
            <person name="Sato S."/>
            <person name="Yamada T."/>
            <person name="Mori H."/>
            <person name="Tajima N."/>
            <person name="Moriyama T."/>
            <person name="Ikeuchi M."/>
            <person name="Watanabe M."/>
            <person name="Wada H."/>
            <person name="Kobayashi K."/>
            <person name="Saito M."/>
            <person name="Masuda T."/>
            <person name="Sasaki-Sekimoto Y."/>
            <person name="Mashiguchi K."/>
            <person name="Awai K."/>
            <person name="Shimojima M."/>
            <person name="Masuda S."/>
            <person name="Iwai M."/>
            <person name="Nobusawa T."/>
            <person name="Narise T."/>
            <person name="Kondo S."/>
            <person name="Saito H."/>
            <person name="Sato R."/>
            <person name="Murakawa M."/>
            <person name="Ihara Y."/>
            <person name="Oshima-Yamada Y."/>
            <person name="Ohtaka K."/>
            <person name="Satoh M."/>
            <person name="Sonobe K."/>
            <person name="Ishii M."/>
            <person name="Ohtani R."/>
            <person name="Kanamori-Sato M."/>
            <person name="Honoki R."/>
            <person name="Miyazaki D."/>
            <person name="Mochizuki H."/>
            <person name="Umetsu J."/>
            <person name="Higashi K."/>
            <person name="Shibata D."/>
            <person name="Kamiya Y."/>
            <person name="Sato N."/>
            <person name="Nakamura Y."/>
            <person name="Tabata S."/>
            <person name="Ida S."/>
            <person name="Kurokawa K."/>
            <person name="Ohta H."/>
        </authorList>
    </citation>
    <scope>NUCLEOTIDE SEQUENCE [LARGE SCALE GENOMIC DNA]</scope>
    <source>
        <strain evidence="12 13">NIES-2285</strain>
    </source>
</reference>
<dbReference type="STRING" id="105231.A0A1Y1HQP5"/>
<proteinExistence type="inferred from homology"/>
<feature type="active site" description="Nucleophile" evidence="10">
    <location>
        <position position="21"/>
    </location>
</feature>
<evidence type="ECO:0000256" key="9">
    <source>
        <dbReference type="ARBA" id="ARBA00023242"/>
    </source>
</evidence>
<dbReference type="GO" id="GO:0005634">
    <property type="term" value="C:nucleus"/>
    <property type="evidence" value="ECO:0007669"/>
    <property type="project" value="UniProtKB-SubCell"/>
</dbReference>
<comment type="catalytic activity">
    <reaction evidence="1">
        <text>Cleavage of peptide bonds with very broad specificity.</text>
        <dbReference type="EC" id="3.4.25.1"/>
    </reaction>
</comment>
<evidence type="ECO:0000313" key="13">
    <source>
        <dbReference type="Proteomes" id="UP000054558"/>
    </source>
</evidence>
<dbReference type="GO" id="GO:0051603">
    <property type="term" value="P:proteolysis involved in protein catabolic process"/>
    <property type="evidence" value="ECO:0000318"/>
    <property type="project" value="GO_Central"/>
</dbReference>
<comment type="function">
    <text evidence="11">Component of the proteasome, a multicatalytic proteinase complex which is characterized by its ability to cleave peptides with Arg, Phe, Tyr, Leu, and Glu adjacent to the leaving group at neutral or slightly basic pH. The proteasome has an ATP-dependent proteolytic activity.</text>
</comment>
<dbReference type="PROSITE" id="PS51476">
    <property type="entry name" value="PROTEASOME_BETA_2"/>
    <property type="match status" value="1"/>
</dbReference>
<dbReference type="PANTHER" id="PTHR32194:SF0">
    <property type="entry name" value="ATP-DEPENDENT PROTEASE SUBUNIT HSLV"/>
    <property type="match status" value="1"/>
</dbReference>
<sequence>MDPGMDFSGPQWTANEVQLGTTIMAVEFDGGVVMGADSRTSTGNYVSNRASNKITALTDNVYICRSGSAADTQTISDYVRYFLNQHVVEKGAPADVKTAANLVKQMAYQNKNNLQAGMIVAGWDKHLGGQVYGIPLGGTLLRLPFTIGGSGSSYIYGFCDQAYKEKMTQQECEDFVIKAVSLAMARDGSSGGVIRTATITEKGVERKMIPGDKLPLWFEEIPVEPGFRPFAKPAEEATTAA</sequence>
<dbReference type="PANTHER" id="PTHR32194">
    <property type="entry name" value="METALLOPROTEASE TLDD"/>
    <property type="match status" value="1"/>
</dbReference>
<dbReference type="InterPro" id="IPR000243">
    <property type="entry name" value="Pept_T1A_subB"/>
</dbReference>
<evidence type="ECO:0000256" key="3">
    <source>
        <dbReference type="ARBA" id="ARBA00022490"/>
    </source>
</evidence>
<accession>A0A1Y1HQP5</accession>
<keyword evidence="4" id="KW-0645">Protease</keyword>
<evidence type="ECO:0000256" key="10">
    <source>
        <dbReference type="PIRSR" id="PIRSR600243-1"/>
    </source>
</evidence>
<keyword evidence="7 11" id="KW-0647">Proteasome</keyword>
<dbReference type="InterPro" id="IPR001353">
    <property type="entry name" value="Proteasome_sua/b"/>
</dbReference>
<dbReference type="GO" id="GO:0004298">
    <property type="term" value="F:threonine-type endopeptidase activity"/>
    <property type="evidence" value="ECO:0007669"/>
    <property type="project" value="UniProtKB-KW"/>
</dbReference>
<comment type="function">
    <text evidence="2">The proteasome is a multicatalytic proteinase complex which is characterized by its ability to cleave peptides with Arg, Phe, Tyr, Leu, and Glu adjacent to the leaving group at neutral or slightly basic pH. The proteasome has an ATP-dependent proteolytic activity.</text>
</comment>
<dbReference type="InterPro" id="IPR029055">
    <property type="entry name" value="Ntn_hydrolases_N"/>
</dbReference>
<keyword evidence="8" id="KW-0865">Zymogen</keyword>
<keyword evidence="3 11" id="KW-0963">Cytoplasm</keyword>
<dbReference type="PROSITE" id="PS00854">
    <property type="entry name" value="PROTEASOME_BETA_1"/>
    <property type="match status" value="1"/>
</dbReference>
<dbReference type="InterPro" id="IPR016050">
    <property type="entry name" value="Proteasome_bsu_CS"/>
</dbReference>